<dbReference type="PANTHER" id="PTHR31109">
    <property type="entry name" value="PROTEIN FAM207A"/>
    <property type="match status" value="1"/>
</dbReference>
<comment type="similarity">
    <text evidence="2">Belongs to the SLX9 family.</text>
</comment>
<dbReference type="EMBL" id="CAMGYJ010000007">
    <property type="protein sequence ID" value="CAI0445737.1"/>
    <property type="molecule type" value="Genomic_DNA"/>
</dbReference>
<keyword evidence="3" id="KW-0539">Nucleus</keyword>
<protein>
    <recommendedName>
        <fullName evidence="7">Ribosome biogenesis protein slx9-like</fullName>
    </recommendedName>
</protein>
<feature type="compositionally biased region" description="Basic residues" evidence="4">
    <location>
        <begin position="148"/>
        <end position="159"/>
    </location>
</feature>
<sequence>MGKSRKDSNAKAERKFEKRLDFYNKVKDSVVLNATKSIAKLVEVKNFRSSFQKKKLRSRQKKLKPYDLSTLSEFLPELNAPKQRAPEKEFKLNCKSRRKLLEIEGKQLNTVLNHPAFQADPFGSIHQHVLSTLPPAEDKPRKKDNKNGKKKKSKSKKSKSSSGPASMEY</sequence>
<feature type="compositionally biased region" description="Basic and acidic residues" evidence="4">
    <location>
        <begin position="136"/>
        <end position="147"/>
    </location>
</feature>
<evidence type="ECO:0008006" key="7">
    <source>
        <dbReference type="Google" id="ProtNLM"/>
    </source>
</evidence>
<reference evidence="5" key="1">
    <citation type="submission" date="2022-08" db="EMBL/GenBank/DDBJ databases">
        <authorList>
            <person name="Gutierrez-Valencia J."/>
        </authorList>
    </citation>
    <scope>NUCLEOTIDE SEQUENCE</scope>
</reference>
<proteinExistence type="inferred from homology"/>
<dbReference type="PANTHER" id="PTHR31109:SF2">
    <property type="entry name" value="RIBOSOME BIOGENESIS PROTEIN SLX9 HOMOLOG"/>
    <property type="match status" value="1"/>
</dbReference>
<keyword evidence="6" id="KW-1185">Reference proteome</keyword>
<comment type="subcellular location">
    <subcellularLocation>
        <location evidence="1">Nucleus</location>
        <location evidence="1">Nucleolus</location>
    </subcellularLocation>
</comment>
<dbReference type="AlphaFoldDB" id="A0AAV0MG32"/>
<dbReference type="GO" id="GO:0005730">
    <property type="term" value="C:nucleolus"/>
    <property type="evidence" value="ECO:0007669"/>
    <property type="project" value="UniProtKB-SubCell"/>
</dbReference>
<name>A0AAV0MG32_9ROSI</name>
<gene>
    <name evidence="5" type="ORF">LITE_LOCUS28704</name>
</gene>
<accession>A0AAV0MG32</accession>
<dbReference type="InterPro" id="IPR028160">
    <property type="entry name" value="Slx9-like"/>
</dbReference>
<dbReference type="GO" id="GO:0030688">
    <property type="term" value="C:preribosome, small subunit precursor"/>
    <property type="evidence" value="ECO:0007669"/>
    <property type="project" value="InterPro"/>
</dbReference>
<feature type="region of interest" description="Disordered" evidence="4">
    <location>
        <begin position="123"/>
        <end position="169"/>
    </location>
</feature>
<evidence type="ECO:0000313" key="5">
    <source>
        <dbReference type="EMBL" id="CAI0445737.1"/>
    </source>
</evidence>
<evidence type="ECO:0000256" key="4">
    <source>
        <dbReference type="SAM" id="MobiDB-lite"/>
    </source>
</evidence>
<evidence type="ECO:0000256" key="1">
    <source>
        <dbReference type="ARBA" id="ARBA00004604"/>
    </source>
</evidence>
<dbReference type="Proteomes" id="UP001154282">
    <property type="component" value="Unassembled WGS sequence"/>
</dbReference>
<evidence type="ECO:0000256" key="2">
    <source>
        <dbReference type="ARBA" id="ARBA00011022"/>
    </source>
</evidence>
<organism evidence="5 6">
    <name type="scientific">Linum tenue</name>
    <dbReference type="NCBI Taxonomy" id="586396"/>
    <lineage>
        <taxon>Eukaryota</taxon>
        <taxon>Viridiplantae</taxon>
        <taxon>Streptophyta</taxon>
        <taxon>Embryophyta</taxon>
        <taxon>Tracheophyta</taxon>
        <taxon>Spermatophyta</taxon>
        <taxon>Magnoliopsida</taxon>
        <taxon>eudicotyledons</taxon>
        <taxon>Gunneridae</taxon>
        <taxon>Pentapetalae</taxon>
        <taxon>rosids</taxon>
        <taxon>fabids</taxon>
        <taxon>Malpighiales</taxon>
        <taxon>Linaceae</taxon>
        <taxon>Linum</taxon>
    </lineage>
</organism>
<evidence type="ECO:0000313" key="6">
    <source>
        <dbReference type="Proteomes" id="UP001154282"/>
    </source>
</evidence>
<dbReference type="Pfam" id="PF15341">
    <property type="entry name" value="SLX9"/>
    <property type="match status" value="1"/>
</dbReference>
<dbReference type="GO" id="GO:0030686">
    <property type="term" value="C:90S preribosome"/>
    <property type="evidence" value="ECO:0007669"/>
    <property type="project" value="InterPro"/>
</dbReference>
<comment type="caution">
    <text evidence="5">The sequence shown here is derived from an EMBL/GenBank/DDBJ whole genome shotgun (WGS) entry which is preliminary data.</text>
</comment>
<evidence type="ECO:0000256" key="3">
    <source>
        <dbReference type="ARBA" id="ARBA00023242"/>
    </source>
</evidence>
<dbReference type="GO" id="GO:0000462">
    <property type="term" value="P:maturation of SSU-rRNA from tricistronic rRNA transcript (SSU-rRNA, 5.8S rRNA, LSU-rRNA)"/>
    <property type="evidence" value="ECO:0007669"/>
    <property type="project" value="InterPro"/>
</dbReference>